<keyword evidence="1" id="KW-0472">Membrane</keyword>
<organism evidence="2 3">
    <name type="scientific">Hebeloma cylindrosporum</name>
    <dbReference type="NCBI Taxonomy" id="76867"/>
    <lineage>
        <taxon>Eukaryota</taxon>
        <taxon>Fungi</taxon>
        <taxon>Dikarya</taxon>
        <taxon>Basidiomycota</taxon>
        <taxon>Agaricomycotina</taxon>
        <taxon>Agaricomycetes</taxon>
        <taxon>Agaricomycetidae</taxon>
        <taxon>Agaricales</taxon>
        <taxon>Agaricineae</taxon>
        <taxon>Hymenogastraceae</taxon>
        <taxon>Hebeloma</taxon>
    </lineage>
</organism>
<keyword evidence="3" id="KW-1185">Reference proteome</keyword>
<feature type="transmembrane region" description="Helical" evidence="1">
    <location>
        <begin position="236"/>
        <end position="261"/>
    </location>
</feature>
<dbReference type="PANTHER" id="PTHR33979:SF2">
    <property type="entry name" value="PEPTIDASE M50B-LIKE-DOMAIN-CONTAINING PROTEIN"/>
    <property type="match status" value="1"/>
</dbReference>
<dbReference type="Proteomes" id="UP000053424">
    <property type="component" value="Unassembled WGS sequence"/>
</dbReference>
<feature type="transmembrane region" description="Helical" evidence="1">
    <location>
        <begin position="112"/>
        <end position="134"/>
    </location>
</feature>
<evidence type="ECO:0008006" key="4">
    <source>
        <dbReference type="Google" id="ProtNLM"/>
    </source>
</evidence>
<accession>A0A0C2YIV1</accession>
<gene>
    <name evidence="2" type="ORF">M413DRAFT_407917</name>
</gene>
<evidence type="ECO:0000313" key="3">
    <source>
        <dbReference type="Proteomes" id="UP000053424"/>
    </source>
</evidence>
<evidence type="ECO:0000313" key="2">
    <source>
        <dbReference type="EMBL" id="KIM49683.1"/>
    </source>
</evidence>
<feature type="transmembrane region" description="Helical" evidence="1">
    <location>
        <begin position="188"/>
        <end position="206"/>
    </location>
</feature>
<reference evidence="2 3" key="1">
    <citation type="submission" date="2014-04" db="EMBL/GenBank/DDBJ databases">
        <authorList>
            <consortium name="DOE Joint Genome Institute"/>
            <person name="Kuo A."/>
            <person name="Gay G."/>
            <person name="Dore J."/>
            <person name="Kohler A."/>
            <person name="Nagy L.G."/>
            <person name="Floudas D."/>
            <person name="Copeland A."/>
            <person name="Barry K.W."/>
            <person name="Cichocki N."/>
            <person name="Veneault-Fourrey C."/>
            <person name="LaButti K."/>
            <person name="Lindquist E.A."/>
            <person name="Lipzen A."/>
            <person name="Lundell T."/>
            <person name="Morin E."/>
            <person name="Murat C."/>
            <person name="Sun H."/>
            <person name="Tunlid A."/>
            <person name="Henrissat B."/>
            <person name="Grigoriev I.V."/>
            <person name="Hibbett D.S."/>
            <person name="Martin F."/>
            <person name="Nordberg H.P."/>
            <person name="Cantor M.N."/>
            <person name="Hua S.X."/>
        </authorList>
    </citation>
    <scope>NUCLEOTIDE SEQUENCE [LARGE SCALE GENOMIC DNA]</scope>
    <source>
        <strain evidence="3">h7</strain>
    </source>
</reference>
<proteinExistence type="predicted"/>
<dbReference type="AlphaFoldDB" id="A0A0C2YIV1"/>
<feature type="transmembrane region" description="Helical" evidence="1">
    <location>
        <begin position="163"/>
        <end position="181"/>
    </location>
</feature>
<dbReference type="STRING" id="686832.A0A0C2YIV1"/>
<dbReference type="Pfam" id="PF13398">
    <property type="entry name" value="Peptidase_M50B"/>
    <property type="match status" value="1"/>
</dbReference>
<dbReference type="InterPro" id="IPR049500">
    <property type="entry name" value="Peptidase_M50B-like"/>
</dbReference>
<protein>
    <recommendedName>
        <fullName evidence="4">Peptidase M50B-like-domain-containing protein</fullName>
    </recommendedName>
</protein>
<feature type="transmembrane region" description="Helical" evidence="1">
    <location>
        <begin position="141"/>
        <end position="157"/>
    </location>
</feature>
<keyword evidence="1" id="KW-0812">Transmembrane</keyword>
<feature type="transmembrane region" description="Helical" evidence="1">
    <location>
        <begin position="41"/>
        <end position="58"/>
    </location>
</feature>
<keyword evidence="1" id="KW-1133">Transmembrane helix</keyword>
<dbReference type="HOGENOM" id="CLU_066780_0_1_1"/>
<sequence length="310" mass="34691">MPLIEFSGDTLNTTLFQPRPGQLFLRDFKTQVTPNETQKNTLIVAGVYVVAIFILWHLPYLNKISEWNRLLTVGFHEMSHAFVGVLTCAKIYSIELDPDEGGATTMSGGVRWLTLPAGYLGSSLIGACLIACGFNTNASKIASIVMAVFFLFTLWWARKNLLSWLLILGMSGLTVMFWFVGGGIALRYFVLFIGVMSCMYVLWDIVDDTLARKVNTSDASEFARICGCCPSRVWGFIWLVQAFVFFGLGVIVGLVAFKVCLPYCSLLRSRFLCPTHSKMSINKKQTHPISYLYPGPRAAVHSLWRLQIHC</sequence>
<reference evidence="3" key="2">
    <citation type="submission" date="2015-01" db="EMBL/GenBank/DDBJ databases">
        <title>Evolutionary Origins and Diversification of the Mycorrhizal Mutualists.</title>
        <authorList>
            <consortium name="DOE Joint Genome Institute"/>
            <consortium name="Mycorrhizal Genomics Consortium"/>
            <person name="Kohler A."/>
            <person name="Kuo A."/>
            <person name="Nagy L.G."/>
            <person name="Floudas D."/>
            <person name="Copeland A."/>
            <person name="Barry K.W."/>
            <person name="Cichocki N."/>
            <person name="Veneault-Fourrey C."/>
            <person name="LaButti K."/>
            <person name="Lindquist E.A."/>
            <person name="Lipzen A."/>
            <person name="Lundell T."/>
            <person name="Morin E."/>
            <person name="Murat C."/>
            <person name="Riley R."/>
            <person name="Ohm R."/>
            <person name="Sun H."/>
            <person name="Tunlid A."/>
            <person name="Henrissat B."/>
            <person name="Grigoriev I.V."/>
            <person name="Hibbett D.S."/>
            <person name="Martin F."/>
        </authorList>
    </citation>
    <scope>NUCLEOTIDE SEQUENCE [LARGE SCALE GENOMIC DNA]</scope>
    <source>
        <strain evidence="3">h7</strain>
    </source>
</reference>
<dbReference type="EMBL" id="KN831768">
    <property type="protein sequence ID" value="KIM49683.1"/>
    <property type="molecule type" value="Genomic_DNA"/>
</dbReference>
<evidence type="ECO:0000256" key="1">
    <source>
        <dbReference type="SAM" id="Phobius"/>
    </source>
</evidence>
<dbReference type="PANTHER" id="PTHR33979">
    <property type="entry name" value="OS02G0221600 PROTEIN"/>
    <property type="match status" value="1"/>
</dbReference>
<dbReference type="OrthoDB" id="40823at2759"/>
<name>A0A0C2YIV1_HEBCY</name>